<dbReference type="CDD" id="cd09607">
    <property type="entry name" value="M3B_PepF"/>
    <property type="match status" value="1"/>
</dbReference>
<dbReference type="InterPro" id="IPR042088">
    <property type="entry name" value="OligoPept_F_C"/>
</dbReference>
<protein>
    <recommendedName>
        <fullName evidence="12">Oligoendopeptidase F</fullName>
    </recommendedName>
</protein>
<dbReference type="InterPro" id="IPR013647">
    <property type="entry name" value="OligopepF_N_dom"/>
</dbReference>
<reference evidence="10 11" key="1">
    <citation type="journal article" date="2014" name="Mol. Biol. Evol.">
        <title>Massive expansion of Ubiquitination-related gene families within the Chlamydiae.</title>
        <authorList>
            <person name="Domman D."/>
            <person name="Collingro A."/>
            <person name="Lagkouvardos I."/>
            <person name="Gehre L."/>
            <person name="Weinmaier T."/>
            <person name="Rattei T."/>
            <person name="Subtil A."/>
            <person name="Horn M."/>
        </authorList>
    </citation>
    <scope>NUCLEOTIDE SEQUENCE [LARGE SCALE GENOMIC DNA]</scope>
    <source>
        <strain evidence="10 11">OEW1</strain>
    </source>
</reference>
<evidence type="ECO:0000256" key="6">
    <source>
        <dbReference type="RuleBase" id="RU003435"/>
    </source>
</evidence>
<accession>A0A0C1EPM3</accession>
<evidence type="ECO:0000256" key="5">
    <source>
        <dbReference type="ARBA" id="ARBA00023049"/>
    </source>
</evidence>
<evidence type="ECO:0000256" key="4">
    <source>
        <dbReference type="ARBA" id="ARBA00022833"/>
    </source>
</evidence>
<evidence type="ECO:0000256" key="7">
    <source>
        <dbReference type="SAM" id="Phobius"/>
    </source>
</evidence>
<dbReference type="InterPro" id="IPR001333">
    <property type="entry name" value="Peptidase_M32_Taq"/>
</dbReference>
<keyword evidence="3 6" id="KW-0378">Hydrolase</keyword>
<dbReference type="SUPFAM" id="SSF55486">
    <property type="entry name" value="Metalloproteases ('zincins'), catalytic domain"/>
    <property type="match status" value="1"/>
</dbReference>
<dbReference type="PATRIC" id="fig|83552.4.peg.616"/>
<dbReference type="GO" id="GO:0004181">
    <property type="term" value="F:metallocarboxypeptidase activity"/>
    <property type="evidence" value="ECO:0007669"/>
    <property type="project" value="InterPro"/>
</dbReference>
<dbReference type="MEROPS" id="M03.A08"/>
<dbReference type="Pfam" id="PF08439">
    <property type="entry name" value="Peptidase_M3_N"/>
    <property type="match status" value="1"/>
</dbReference>
<keyword evidence="5 6" id="KW-0482">Metalloprotease</keyword>
<organism evidence="10 11">
    <name type="scientific">Parachlamydia acanthamoebae</name>
    <dbReference type="NCBI Taxonomy" id="83552"/>
    <lineage>
        <taxon>Bacteria</taxon>
        <taxon>Pseudomonadati</taxon>
        <taxon>Chlamydiota</taxon>
        <taxon>Chlamydiia</taxon>
        <taxon>Parachlamydiales</taxon>
        <taxon>Parachlamydiaceae</taxon>
        <taxon>Parachlamydia</taxon>
    </lineage>
</organism>
<dbReference type="GO" id="GO:0006508">
    <property type="term" value="P:proteolysis"/>
    <property type="evidence" value="ECO:0007669"/>
    <property type="project" value="UniProtKB-KW"/>
</dbReference>
<evidence type="ECO:0008006" key="12">
    <source>
        <dbReference type="Google" id="ProtNLM"/>
    </source>
</evidence>
<dbReference type="GO" id="GO:0046872">
    <property type="term" value="F:metal ion binding"/>
    <property type="evidence" value="ECO:0007669"/>
    <property type="project" value="UniProtKB-UniRule"/>
</dbReference>
<comment type="similarity">
    <text evidence="6">Belongs to the peptidase M3 family.</text>
</comment>
<evidence type="ECO:0000259" key="8">
    <source>
        <dbReference type="Pfam" id="PF01432"/>
    </source>
</evidence>
<evidence type="ECO:0000313" key="11">
    <source>
        <dbReference type="Proteomes" id="UP000031307"/>
    </source>
</evidence>
<feature type="domain" description="Oligopeptidase F N-terminal" evidence="9">
    <location>
        <begin position="56"/>
        <end position="122"/>
    </location>
</feature>
<dbReference type="Pfam" id="PF01432">
    <property type="entry name" value="Peptidase_M3"/>
    <property type="match status" value="1"/>
</dbReference>
<dbReference type="InterPro" id="IPR034006">
    <property type="entry name" value="M3B_PepF_2"/>
</dbReference>
<evidence type="ECO:0000256" key="3">
    <source>
        <dbReference type="ARBA" id="ARBA00022801"/>
    </source>
</evidence>
<dbReference type="PANTHER" id="PTHR34217:SF1">
    <property type="entry name" value="CARBOXYPEPTIDASE 1"/>
    <property type="match status" value="1"/>
</dbReference>
<comment type="cofactor">
    <cofactor evidence="6">
        <name>Zn(2+)</name>
        <dbReference type="ChEBI" id="CHEBI:29105"/>
    </cofactor>
    <text evidence="6">Binds 1 zinc ion.</text>
</comment>
<evidence type="ECO:0000256" key="2">
    <source>
        <dbReference type="ARBA" id="ARBA00022723"/>
    </source>
</evidence>
<evidence type="ECO:0000259" key="9">
    <source>
        <dbReference type="Pfam" id="PF08439"/>
    </source>
</evidence>
<dbReference type="Gene3D" id="1.20.140.70">
    <property type="entry name" value="Oligopeptidase f, N-terminal domain"/>
    <property type="match status" value="1"/>
</dbReference>
<feature type="domain" description="Peptidase M3A/M3B catalytic" evidence="8">
    <location>
        <begin position="144"/>
        <end position="474"/>
    </location>
</feature>
<keyword evidence="7" id="KW-0812">Transmembrane</keyword>
<dbReference type="Proteomes" id="UP000031307">
    <property type="component" value="Unassembled WGS sequence"/>
</dbReference>
<feature type="transmembrane region" description="Helical" evidence="7">
    <location>
        <begin position="457"/>
        <end position="476"/>
    </location>
</feature>
<gene>
    <name evidence="10" type="ORF">DB43_EM00020</name>
</gene>
<dbReference type="GO" id="GO:0004222">
    <property type="term" value="F:metalloendopeptidase activity"/>
    <property type="evidence" value="ECO:0007669"/>
    <property type="project" value="InterPro"/>
</dbReference>
<dbReference type="AlphaFoldDB" id="A0A0C1EPM3"/>
<evidence type="ECO:0000313" key="10">
    <source>
        <dbReference type="EMBL" id="KIA78189.1"/>
    </source>
</evidence>
<dbReference type="InterPro" id="IPR001567">
    <property type="entry name" value="Pept_M3A_M3B_dom"/>
</dbReference>
<dbReference type="InterPro" id="IPR011977">
    <property type="entry name" value="Pept_M3B_clade3"/>
</dbReference>
<keyword evidence="7" id="KW-1133">Transmembrane helix</keyword>
<name>A0A0C1EPM3_9BACT</name>
<dbReference type="Gene3D" id="1.10.1370.20">
    <property type="entry name" value="Oligoendopeptidase f, C-terminal domain"/>
    <property type="match status" value="1"/>
</dbReference>
<keyword evidence="7" id="KW-0472">Membrane</keyword>
<dbReference type="PANTHER" id="PTHR34217">
    <property type="entry name" value="METAL-DEPENDENT CARBOXYPEPTIDASE"/>
    <property type="match status" value="1"/>
</dbReference>
<keyword evidence="1 6" id="KW-0645">Protease</keyword>
<keyword evidence="4 6" id="KW-0862">Zinc</keyword>
<proteinExistence type="inferred from homology"/>
<evidence type="ECO:0000256" key="1">
    <source>
        <dbReference type="ARBA" id="ARBA00022670"/>
    </source>
</evidence>
<dbReference type="NCBIfam" id="TIGR02290">
    <property type="entry name" value="M3_fam_3"/>
    <property type="match status" value="1"/>
</dbReference>
<sequence>MLALQDVDAHLSNALSYAGCLIAQNTNDHEAIRFNERLQVASASFQNLNDALNQQLAKLSKKQFSDLLKHQELQPIQFVLEERRLRALEKLPLEQEALIHDLAVDGFHGWYQLYQTHVGKMRIPCTIEGKKQLLSVGQAYNQLTHPDHKTRSHVFTQWTKAWEKEKDTLAQILNHISGFRSKVYEKRGWKSSLKEALDLNRLSEKTLSTMWQVISENKTPFLDYFKAKAKLLKQKKLAWHDIAAPIGKQQKNISYQEGFALIEEHFQTFSPSMGRLAKQAKQQEWIEAEDRPGKSPGGFCTPFPLQKQSRIFMTYSDSLDNLMTLAHELGHAYHSQAVFDLPHLAQNYPMSLAETASTFAEQILSDALLKKATKSDEKIFLLDQRLQRSSIFFMNIHSRFLFESELYEKRKHSTLSADELCEMMQNAQKTAFCQSLSEYHPYFWAEKLHFYLTELPFYNFPYAFGYLFSMGIYALGQTLPKGFAKRYHSLLQDTGRMSCEELAKKHLDVDLTAPDFWQGAIDVAINDARQFALAAKKKF</sequence>
<dbReference type="EMBL" id="JSAM01000032">
    <property type="protein sequence ID" value="KIA78189.1"/>
    <property type="molecule type" value="Genomic_DNA"/>
</dbReference>
<keyword evidence="2 6" id="KW-0479">Metal-binding</keyword>
<comment type="caution">
    <text evidence="10">The sequence shown here is derived from an EMBL/GenBank/DDBJ whole genome shotgun (WGS) entry which is preliminary data.</text>
</comment>